<evidence type="ECO:0000313" key="8">
    <source>
        <dbReference type="Proteomes" id="UP000013827"/>
    </source>
</evidence>
<keyword evidence="5" id="KW-0274">FAD</keyword>
<feature type="domain" description="Amine oxidase" evidence="6">
    <location>
        <begin position="14"/>
        <end position="276"/>
    </location>
</feature>
<dbReference type="AlphaFoldDB" id="A0A0D3J105"/>
<reference evidence="7" key="2">
    <citation type="submission" date="2024-10" db="UniProtKB">
        <authorList>
            <consortium name="EnsemblProtists"/>
        </authorList>
    </citation>
    <scope>IDENTIFICATION</scope>
</reference>
<dbReference type="EnsemblProtists" id="EOD17190">
    <property type="protein sequence ID" value="EOD17190"/>
    <property type="gene ID" value="EMIHUDRAFT_244346"/>
</dbReference>
<keyword evidence="3 5" id="KW-0560">Oxidoreductase</keyword>
<keyword evidence="8" id="KW-1185">Reference proteome</keyword>
<dbReference type="InterPro" id="IPR036188">
    <property type="entry name" value="FAD/NAD-bd_sf"/>
</dbReference>
<dbReference type="GO" id="GO:0097621">
    <property type="term" value="F:monoamine oxidase activity"/>
    <property type="evidence" value="ECO:0007669"/>
    <property type="project" value="UniProtKB-EC"/>
</dbReference>
<evidence type="ECO:0000313" key="7">
    <source>
        <dbReference type="EnsemblProtists" id="EOD17190"/>
    </source>
</evidence>
<dbReference type="HOGENOM" id="CLU_004498_0_0_1"/>
<dbReference type="InterPro" id="IPR001613">
    <property type="entry name" value="Flavin_amine_oxidase"/>
</dbReference>
<sequence>MVFGAHPDRISMLFFLSYVKAAGGLVQLLETRGAAQDSTLRGGAQQLSERLRGAVEAAGGEVRLGAQAERVVAVGPSGSLLGVECRGGGPTLRARAVVVALSPKVALESICFEPRLPERRRQLVGQLALGAKFVLVYETAWWRGGGLSGSSICSDASEEWPIFATFDYVHEAHGEQRRLHACVGRMLASGRDSEAAARPPQCVEFLERQWSEDGFARGCPVDLVPAGLQPAGPPSWNVALARPCEARLFFASTDTATSWTGYMEGAVQAGGRAAKESISTARCSFPWMAAARS</sequence>
<dbReference type="PANTHER" id="PTHR43563:SF14">
    <property type="entry name" value="AMINE OXIDASE"/>
    <property type="match status" value="1"/>
</dbReference>
<dbReference type="SUPFAM" id="SSF51905">
    <property type="entry name" value="FAD/NAD(P)-binding domain"/>
    <property type="match status" value="1"/>
</dbReference>
<dbReference type="InterPro" id="IPR050703">
    <property type="entry name" value="Flavin_MAO"/>
</dbReference>
<dbReference type="PRINTS" id="PR00757">
    <property type="entry name" value="AMINEOXDASEF"/>
</dbReference>
<dbReference type="KEGG" id="ehx:EMIHUDRAFT_244346"/>
<dbReference type="EC" id="1.4.3.-" evidence="5"/>
<dbReference type="GeneID" id="17263339"/>
<evidence type="ECO:0000256" key="3">
    <source>
        <dbReference type="ARBA" id="ARBA00023002"/>
    </source>
</evidence>
<name>A0A0D3J105_EMIH1</name>
<dbReference type="STRING" id="2903.R1DRR8"/>
<dbReference type="Gene3D" id="3.50.50.60">
    <property type="entry name" value="FAD/NAD(P)-binding domain"/>
    <property type="match status" value="1"/>
</dbReference>
<comment type="catalytic activity">
    <reaction evidence="4">
        <text>a secondary aliphatic amine + O2 + H2O = a primary amine + an aldehyde + H2O2</text>
        <dbReference type="Rhea" id="RHEA:26414"/>
        <dbReference type="ChEBI" id="CHEBI:15377"/>
        <dbReference type="ChEBI" id="CHEBI:15379"/>
        <dbReference type="ChEBI" id="CHEBI:16240"/>
        <dbReference type="ChEBI" id="CHEBI:17478"/>
        <dbReference type="ChEBI" id="CHEBI:58855"/>
        <dbReference type="ChEBI" id="CHEBI:65296"/>
        <dbReference type="EC" id="1.4.3.4"/>
    </reaction>
</comment>
<keyword evidence="5" id="KW-0285">Flavoprotein</keyword>
<evidence type="ECO:0000256" key="1">
    <source>
        <dbReference type="ARBA" id="ARBA00001974"/>
    </source>
</evidence>
<dbReference type="PaxDb" id="2903-EOD17190"/>
<dbReference type="eggNOG" id="KOG0029">
    <property type="taxonomic scope" value="Eukaryota"/>
</dbReference>
<evidence type="ECO:0000256" key="5">
    <source>
        <dbReference type="RuleBase" id="RU362067"/>
    </source>
</evidence>
<evidence type="ECO:0000259" key="6">
    <source>
        <dbReference type="Pfam" id="PF01593"/>
    </source>
</evidence>
<organism evidence="7 8">
    <name type="scientific">Emiliania huxleyi (strain CCMP1516)</name>
    <dbReference type="NCBI Taxonomy" id="280463"/>
    <lineage>
        <taxon>Eukaryota</taxon>
        <taxon>Haptista</taxon>
        <taxon>Haptophyta</taxon>
        <taxon>Prymnesiophyceae</taxon>
        <taxon>Isochrysidales</taxon>
        <taxon>Noelaerhabdaceae</taxon>
        <taxon>Emiliania</taxon>
    </lineage>
</organism>
<proteinExistence type="inferred from homology"/>
<accession>A0A0D3J105</accession>
<reference evidence="8" key="1">
    <citation type="journal article" date="2013" name="Nature">
        <title>Pan genome of the phytoplankton Emiliania underpins its global distribution.</title>
        <authorList>
            <person name="Read B.A."/>
            <person name="Kegel J."/>
            <person name="Klute M.J."/>
            <person name="Kuo A."/>
            <person name="Lefebvre S.C."/>
            <person name="Maumus F."/>
            <person name="Mayer C."/>
            <person name="Miller J."/>
            <person name="Monier A."/>
            <person name="Salamov A."/>
            <person name="Young J."/>
            <person name="Aguilar M."/>
            <person name="Claverie J.M."/>
            <person name="Frickenhaus S."/>
            <person name="Gonzalez K."/>
            <person name="Herman E.K."/>
            <person name="Lin Y.C."/>
            <person name="Napier J."/>
            <person name="Ogata H."/>
            <person name="Sarno A.F."/>
            <person name="Shmutz J."/>
            <person name="Schroeder D."/>
            <person name="de Vargas C."/>
            <person name="Verret F."/>
            <person name="von Dassow P."/>
            <person name="Valentin K."/>
            <person name="Van de Peer Y."/>
            <person name="Wheeler G."/>
            <person name="Dacks J.B."/>
            <person name="Delwiche C.F."/>
            <person name="Dyhrman S.T."/>
            <person name="Glockner G."/>
            <person name="John U."/>
            <person name="Richards T."/>
            <person name="Worden A.Z."/>
            <person name="Zhang X."/>
            <person name="Grigoriev I.V."/>
            <person name="Allen A.E."/>
            <person name="Bidle K."/>
            <person name="Borodovsky M."/>
            <person name="Bowler C."/>
            <person name="Brownlee C."/>
            <person name="Cock J.M."/>
            <person name="Elias M."/>
            <person name="Gladyshev V.N."/>
            <person name="Groth M."/>
            <person name="Guda C."/>
            <person name="Hadaegh A."/>
            <person name="Iglesias-Rodriguez M.D."/>
            <person name="Jenkins J."/>
            <person name="Jones B.M."/>
            <person name="Lawson T."/>
            <person name="Leese F."/>
            <person name="Lindquist E."/>
            <person name="Lobanov A."/>
            <person name="Lomsadze A."/>
            <person name="Malik S.B."/>
            <person name="Marsh M.E."/>
            <person name="Mackinder L."/>
            <person name="Mock T."/>
            <person name="Mueller-Roeber B."/>
            <person name="Pagarete A."/>
            <person name="Parker M."/>
            <person name="Probert I."/>
            <person name="Quesneville H."/>
            <person name="Raines C."/>
            <person name="Rensing S.A."/>
            <person name="Riano-Pachon D.M."/>
            <person name="Richier S."/>
            <person name="Rokitta S."/>
            <person name="Shiraiwa Y."/>
            <person name="Soanes D.M."/>
            <person name="van der Giezen M."/>
            <person name="Wahlund T.M."/>
            <person name="Williams B."/>
            <person name="Wilson W."/>
            <person name="Wolfe G."/>
            <person name="Wurch L.L."/>
        </authorList>
    </citation>
    <scope>NUCLEOTIDE SEQUENCE</scope>
</reference>
<protein>
    <recommendedName>
        <fullName evidence="5">Amine oxidase</fullName>
        <ecNumber evidence="5">1.4.3.-</ecNumber>
    </recommendedName>
</protein>
<dbReference type="Pfam" id="PF01593">
    <property type="entry name" value="Amino_oxidase"/>
    <property type="match status" value="1"/>
</dbReference>
<dbReference type="InterPro" id="IPR002937">
    <property type="entry name" value="Amino_oxidase"/>
</dbReference>
<comment type="cofactor">
    <cofactor evidence="1 5">
        <name>FAD</name>
        <dbReference type="ChEBI" id="CHEBI:57692"/>
    </cofactor>
</comment>
<dbReference type="SUPFAM" id="SSF54373">
    <property type="entry name" value="FAD-linked reductases, C-terminal domain"/>
    <property type="match status" value="1"/>
</dbReference>
<evidence type="ECO:0000256" key="4">
    <source>
        <dbReference type="ARBA" id="ARBA00048448"/>
    </source>
</evidence>
<dbReference type="Proteomes" id="UP000013827">
    <property type="component" value="Unassembled WGS sequence"/>
</dbReference>
<evidence type="ECO:0000256" key="2">
    <source>
        <dbReference type="ARBA" id="ARBA00005995"/>
    </source>
</evidence>
<comment type="similarity">
    <text evidence="2 5">Belongs to the flavin monoamine oxidase family.</text>
</comment>
<dbReference type="PANTHER" id="PTHR43563">
    <property type="entry name" value="AMINE OXIDASE"/>
    <property type="match status" value="1"/>
</dbReference>
<dbReference type="RefSeq" id="XP_005769619.1">
    <property type="nucleotide sequence ID" value="XM_005769562.1"/>
</dbReference>